<organism evidence="1 2">
    <name type="scientific">Protopolystoma xenopodis</name>
    <dbReference type="NCBI Taxonomy" id="117903"/>
    <lineage>
        <taxon>Eukaryota</taxon>
        <taxon>Metazoa</taxon>
        <taxon>Spiralia</taxon>
        <taxon>Lophotrochozoa</taxon>
        <taxon>Platyhelminthes</taxon>
        <taxon>Monogenea</taxon>
        <taxon>Polyopisthocotylea</taxon>
        <taxon>Polystomatidea</taxon>
        <taxon>Polystomatidae</taxon>
        <taxon>Protopolystoma</taxon>
    </lineage>
</organism>
<reference evidence="1" key="1">
    <citation type="submission" date="2018-11" db="EMBL/GenBank/DDBJ databases">
        <authorList>
            <consortium name="Pathogen Informatics"/>
        </authorList>
    </citation>
    <scope>NUCLEOTIDE SEQUENCE</scope>
</reference>
<keyword evidence="2" id="KW-1185">Reference proteome</keyword>
<protein>
    <submittedName>
        <fullName evidence="1">Uncharacterized protein</fullName>
    </submittedName>
</protein>
<dbReference type="AlphaFoldDB" id="A0A3S5FBS8"/>
<comment type="caution">
    <text evidence="1">The sequence shown here is derived from an EMBL/GenBank/DDBJ whole genome shotgun (WGS) entry which is preliminary data.</text>
</comment>
<gene>
    <name evidence="1" type="ORF">PXEA_LOCUS1518</name>
</gene>
<accession>A0A3S5FBS8</accession>
<name>A0A3S5FBS8_9PLAT</name>
<sequence>MSYHFNLLGSTFGTGWSSLFGNGANFVSGRGGANGNGGVLRMSVGIGSFPFGLFATTFNFGGFGFGSGSGGGSSVGLAGSGSSGASGTAGGGVVGAAGQSANGFAGFQPLGDDLLLNNSDAERMNGITIVEGIRFINVFLGGRYLLREAFPFQPTLDASSSF</sequence>
<dbReference type="EMBL" id="CAAALY010003088">
    <property type="protein sequence ID" value="VEL08078.1"/>
    <property type="molecule type" value="Genomic_DNA"/>
</dbReference>
<proteinExistence type="predicted"/>
<dbReference type="Proteomes" id="UP000784294">
    <property type="component" value="Unassembled WGS sequence"/>
</dbReference>
<evidence type="ECO:0000313" key="1">
    <source>
        <dbReference type="EMBL" id="VEL08078.1"/>
    </source>
</evidence>
<evidence type="ECO:0000313" key="2">
    <source>
        <dbReference type="Proteomes" id="UP000784294"/>
    </source>
</evidence>